<reference evidence="3" key="1">
    <citation type="submission" date="2025-08" db="UniProtKB">
        <authorList>
            <consortium name="RefSeq"/>
        </authorList>
    </citation>
    <scope>IDENTIFICATION</scope>
    <source>
        <tissue evidence="3">Blood</tissue>
    </source>
</reference>
<dbReference type="Proteomes" id="UP000248483">
    <property type="component" value="Unplaced"/>
</dbReference>
<feature type="compositionally biased region" description="Gly residues" evidence="1">
    <location>
        <begin position="61"/>
        <end position="70"/>
    </location>
</feature>
<dbReference type="KEGG" id="dle:111171598"/>
<feature type="region of interest" description="Disordered" evidence="1">
    <location>
        <begin position="1"/>
        <end position="35"/>
    </location>
</feature>
<feature type="compositionally biased region" description="Pro residues" evidence="1">
    <location>
        <begin position="106"/>
        <end position="127"/>
    </location>
</feature>
<accession>A0A7F8K761</accession>
<evidence type="ECO:0000313" key="2">
    <source>
        <dbReference type="Proteomes" id="UP000248483"/>
    </source>
</evidence>
<gene>
    <name evidence="3" type="primary">LOC111171598</name>
</gene>
<sequence>MTIPGGLLGAQAEGGEGEGESAGGGGTGGGGAGARGLCATFLQTTLPHAEGTEISGALEGIAGGRAGGCRGTTQVSPRPRPNWGRGRRRQPRSPHPRSARWLSPIPHFPPLNPGAPSSSPPPPPQPPAAWSCCTFPSPGAPQPPRCTPNPFAASPPLGGKKRKPDEPKRGAAGVGARRKGEGEGTYFSRRGAERCRREIKARIRAAWKPADAVVSALQSRRLWRWRPQGTGTGARAAGAARLGSAGARAALQLGPRLRADPLLAPLWLLAPTPGSHMTPAPLALRASQGWRGENTLRTEAVLCVTVFPVPGHRRPPLSRRTWLHLSSE</sequence>
<dbReference type="InParanoid" id="A0A7F8K761"/>
<protein>
    <submittedName>
        <fullName evidence="3">WAS/WASL-interacting protein family member 1-like</fullName>
    </submittedName>
</protein>
<keyword evidence="2" id="KW-1185">Reference proteome</keyword>
<feature type="compositionally biased region" description="Gly residues" evidence="1">
    <location>
        <begin position="1"/>
        <end position="34"/>
    </location>
</feature>
<feature type="region of interest" description="Disordered" evidence="1">
    <location>
        <begin position="57"/>
        <end position="185"/>
    </location>
</feature>
<organism evidence="2 3">
    <name type="scientific">Delphinapterus leucas</name>
    <name type="common">Beluga whale</name>
    <dbReference type="NCBI Taxonomy" id="9749"/>
    <lineage>
        <taxon>Eukaryota</taxon>
        <taxon>Metazoa</taxon>
        <taxon>Chordata</taxon>
        <taxon>Craniata</taxon>
        <taxon>Vertebrata</taxon>
        <taxon>Euteleostomi</taxon>
        <taxon>Mammalia</taxon>
        <taxon>Eutheria</taxon>
        <taxon>Laurasiatheria</taxon>
        <taxon>Artiodactyla</taxon>
        <taxon>Whippomorpha</taxon>
        <taxon>Cetacea</taxon>
        <taxon>Odontoceti</taxon>
        <taxon>Monodontidae</taxon>
        <taxon>Delphinapterus</taxon>
    </lineage>
</organism>
<dbReference type="RefSeq" id="XP_030615983.1">
    <property type="nucleotide sequence ID" value="XM_030760123.1"/>
</dbReference>
<dbReference type="AlphaFoldDB" id="A0A7F8K761"/>
<dbReference type="GeneID" id="111171598"/>
<feature type="compositionally biased region" description="Pro residues" evidence="1">
    <location>
        <begin position="138"/>
        <end position="147"/>
    </location>
</feature>
<evidence type="ECO:0000313" key="3">
    <source>
        <dbReference type="RefSeq" id="XP_030615983.1"/>
    </source>
</evidence>
<evidence type="ECO:0000256" key="1">
    <source>
        <dbReference type="SAM" id="MobiDB-lite"/>
    </source>
</evidence>
<proteinExistence type="predicted"/>
<name>A0A7F8K761_DELLE</name>
<feature type="compositionally biased region" description="Basic residues" evidence="1">
    <location>
        <begin position="85"/>
        <end position="98"/>
    </location>
</feature>